<reference evidence="12 13" key="1">
    <citation type="submission" date="2018-09" db="EMBL/GenBank/DDBJ databases">
        <title>Murine metabolic-syndrome-specific gut microbial biobank.</title>
        <authorList>
            <person name="Liu C."/>
        </authorList>
    </citation>
    <scope>NUCLEOTIDE SEQUENCE [LARGE SCALE GENOMIC DNA]</scope>
    <source>
        <strain evidence="12 13">8-P5</strain>
    </source>
</reference>
<dbReference type="GO" id="GO:0005524">
    <property type="term" value="F:ATP binding"/>
    <property type="evidence" value="ECO:0007669"/>
    <property type="project" value="UniProtKB-KW"/>
</dbReference>
<sequence length="1054" mass="122882">MKNFTENTRVQVPAALHLCKLGYTYLDDITSYNPQTNILTDIFIRSVKRLNPALTDLECSQLLDKIIGILNNDDLGKEFYTMLSSNSGVKLIDFADANNNEWHVTTEFTCENVESGDSFRPDITCFINGLPLAFIEVKKPNNHDGILAERDRINKRMRNKSFRRFINLTQLMIFSNNQEYDNENRVPIQGAFYCCASKEKAFFNVFREADATFVSKYQYIALTEDTEKQVLKHRNCVVIKNLPDYETNKKVDTPTNRVLTSMLCRERFLFLLRYGFAYVNRTVELEDGSKITTLEKHVMRYQQLFASLAIRKKLSKGVKSGIIWHTQGSGKTALAYYSVRSLTDYYAKRETAVKFYFIVDRIALMEQASDEFVARGLVVRTVNSRDDLMKDIRDTTPVVNSEGKAEIMVVNIQKFKEDSTKIQIESGYNTNLQRVFFIDEAHRGYSPQGSFLANLLEADKDAVKIALTGTPLLREEKESWRVFGDYIDTYYYDKSIADGYTLKLMREPIETIYKERIESILDKLAGNVEVKKSDIDKNKIIEHESYLNALLDYIISDLRRFRKEQADDSIGAMIVCKTNPQAREMFRLWQQRFRFAQQIEDKWEEQLGMVAEPMVSYGHAKPLRASLILHDEGDKLERKAYIEEYKKQQTVDVLIVNQMLLTGFDAPRLKKLYLGRSLDGHDLLQALTRVNRPYKDFKYGYVVDFVDIKENFDSTNDRYLRELNRTADIKETKQDEPVGNAVIEDKEEIIAKMKGIKSVLFNFTCDNPEEFRQEIDEIEDKDRLYELRSVLNDAKAILNQVRAFGDDELKEKIESLAFGGIPTLITEVTHRIERMNLFESTEHKADVSGIINVALSELEFEFKKGMSEELRIVVNDIRERCEKVQAEFEANFDRNEEKYVILADEFRAYFRKKGFVPQNTQDAKDSIDYMDNVMKKIREINRRNNILKKKYKGDERFVRIHKRIEEENQKREQPIISAHEYEIAENLSQMKSQIDNMLFLNINILDNEDAFKRDVLAIIGHKLIDLGIKANLTDRKYINNLITTEYFQQRNFAY</sequence>
<dbReference type="Pfam" id="PF04313">
    <property type="entry name" value="HSDR_N"/>
    <property type="match status" value="1"/>
</dbReference>
<dbReference type="InterPro" id="IPR007409">
    <property type="entry name" value="Restrct_endonuc_type1_HsdR_N"/>
</dbReference>
<dbReference type="SUPFAM" id="SSF52540">
    <property type="entry name" value="P-loop containing nucleoside triphosphate hydrolases"/>
    <property type="match status" value="1"/>
</dbReference>
<name>A0A3L7ZL97_PARDI</name>
<evidence type="ECO:0000313" key="12">
    <source>
        <dbReference type="EMBL" id="RLT72508.1"/>
    </source>
</evidence>
<dbReference type="Gene3D" id="3.40.50.300">
    <property type="entry name" value="P-loop containing nucleotide triphosphate hydrolases"/>
    <property type="match status" value="2"/>
</dbReference>
<dbReference type="GeneID" id="93116307"/>
<accession>A0A3L7ZL97</accession>
<keyword evidence="7 12" id="KW-0255">Endonuclease</keyword>
<dbReference type="InterPro" id="IPR027417">
    <property type="entry name" value="P-loop_NTPase"/>
</dbReference>
<evidence type="ECO:0000256" key="10">
    <source>
        <dbReference type="ARBA" id="ARBA00023125"/>
    </source>
</evidence>
<gene>
    <name evidence="12" type="ORF">D7V78_15530</name>
</gene>
<organism evidence="12 13">
    <name type="scientific">Parabacteroides distasonis</name>
    <dbReference type="NCBI Taxonomy" id="823"/>
    <lineage>
        <taxon>Bacteria</taxon>
        <taxon>Pseudomonadati</taxon>
        <taxon>Bacteroidota</taxon>
        <taxon>Bacteroidia</taxon>
        <taxon>Bacteroidales</taxon>
        <taxon>Tannerellaceae</taxon>
        <taxon>Parabacteroides</taxon>
    </lineage>
</organism>
<dbReference type="PROSITE" id="PS51192">
    <property type="entry name" value="HELICASE_ATP_BIND_1"/>
    <property type="match status" value="1"/>
</dbReference>
<dbReference type="InterPro" id="IPR040980">
    <property type="entry name" value="SWI2_SNF2"/>
</dbReference>
<keyword evidence="9" id="KW-0067">ATP-binding</keyword>
<evidence type="ECO:0000256" key="6">
    <source>
        <dbReference type="ARBA" id="ARBA00022747"/>
    </source>
</evidence>
<evidence type="ECO:0000256" key="2">
    <source>
        <dbReference type="ARBA" id="ARBA00008598"/>
    </source>
</evidence>
<dbReference type="EMBL" id="RAYI01000035">
    <property type="protein sequence ID" value="RLT72508.1"/>
    <property type="molecule type" value="Genomic_DNA"/>
</dbReference>
<protein>
    <recommendedName>
        <fullName evidence="3">type I site-specific deoxyribonuclease</fullName>
        <ecNumber evidence="3">3.1.21.3</ecNumber>
    </recommendedName>
</protein>
<dbReference type="GO" id="GO:0003677">
    <property type="term" value="F:DNA binding"/>
    <property type="evidence" value="ECO:0007669"/>
    <property type="project" value="UniProtKB-KW"/>
</dbReference>
<dbReference type="OrthoDB" id="9758243at2"/>
<comment type="similarity">
    <text evidence="2">Belongs to the HsdR family.</text>
</comment>
<keyword evidence="10" id="KW-0238">DNA-binding</keyword>
<dbReference type="InterPro" id="IPR014001">
    <property type="entry name" value="Helicase_ATP-bd"/>
</dbReference>
<evidence type="ECO:0000256" key="1">
    <source>
        <dbReference type="ARBA" id="ARBA00000851"/>
    </source>
</evidence>
<dbReference type="AlphaFoldDB" id="A0A3L7ZL97"/>
<comment type="caution">
    <text evidence="12">The sequence shown here is derived from an EMBL/GenBank/DDBJ whole genome shotgun (WGS) entry which is preliminary data.</text>
</comment>
<dbReference type="Proteomes" id="UP000278164">
    <property type="component" value="Unassembled WGS sequence"/>
</dbReference>
<evidence type="ECO:0000313" key="13">
    <source>
        <dbReference type="Proteomes" id="UP000278164"/>
    </source>
</evidence>
<comment type="catalytic activity">
    <reaction evidence="1">
        <text>Endonucleolytic cleavage of DNA to give random double-stranded fragments with terminal 5'-phosphates, ATP is simultaneously hydrolyzed.</text>
        <dbReference type="EC" id="3.1.21.3"/>
    </reaction>
</comment>
<dbReference type="SMART" id="SM00487">
    <property type="entry name" value="DEXDc"/>
    <property type="match status" value="1"/>
</dbReference>
<keyword evidence="6" id="KW-0680">Restriction system</keyword>
<dbReference type="Gene3D" id="3.90.1570.50">
    <property type="match status" value="1"/>
</dbReference>
<dbReference type="InterPro" id="IPR055180">
    <property type="entry name" value="HsdR_RecA-like_helicase_dom_2"/>
</dbReference>
<keyword evidence="8" id="KW-0378">Hydrolase</keyword>
<dbReference type="GO" id="GO:0009035">
    <property type="term" value="F:type I site-specific deoxyribonuclease activity"/>
    <property type="evidence" value="ECO:0007669"/>
    <property type="project" value="UniProtKB-EC"/>
</dbReference>
<dbReference type="Pfam" id="PF18766">
    <property type="entry name" value="SWI2_SNF2"/>
    <property type="match status" value="1"/>
</dbReference>
<evidence type="ECO:0000256" key="7">
    <source>
        <dbReference type="ARBA" id="ARBA00022759"/>
    </source>
</evidence>
<evidence type="ECO:0000256" key="3">
    <source>
        <dbReference type="ARBA" id="ARBA00012654"/>
    </source>
</evidence>
<dbReference type="Pfam" id="PF22679">
    <property type="entry name" value="T1R_D3-like"/>
    <property type="match status" value="1"/>
</dbReference>
<feature type="domain" description="Helicase ATP-binding" evidence="11">
    <location>
        <begin position="312"/>
        <end position="489"/>
    </location>
</feature>
<dbReference type="PANTHER" id="PTHR30195">
    <property type="entry name" value="TYPE I SITE-SPECIFIC DEOXYRIBONUCLEASE PROTEIN SUBUNIT M AND R"/>
    <property type="match status" value="1"/>
</dbReference>
<proteinExistence type="inferred from homology"/>
<keyword evidence="5" id="KW-0547">Nucleotide-binding</keyword>
<dbReference type="RefSeq" id="WP_121736964.1">
    <property type="nucleotide sequence ID" value="NZ_QXXG01000002.1"/>
</dbReference>
<evidence type="ECO:0000259" key="11">
    <source>
        <dbReference type="PROSITE" id="PS51192"/>
    </source>
</evidence>
<keyword evidence="4" id="KW-0540">Nuclease</keyword>
<evidence type="ECO:0000256" key="8">
    <source>
        <dbReference type="ARBA" id="ARBA00022801"/>
    </source>
</evidence>
<evidence type="ECO:0000256" key="9">
    <source>
        <dbReference type="ARBA" id="ARBA00022840"/>
    </source>
</evidence>
<dbReference type="CDD" id="cd22332">
    <property type="entry name" value="HsdR_N"/>
    <property type="match status" value="1"/>
</dbReference>
<dbReference type="InterPro" id="IPR051268">
    <property type="entry name" value="Type-I_R_enzyme_R_subunit"/>
</dbReference>
<dbReference type="EC" id="3.1.21.3" evidence="3"/>
<dbReference type="GO" id="GO:0009307">
    <property type="term" value="P:DNA restriction-modification system"/>
    <property type="evidence" value="ECO:0007669"/>
    <property type="project" value="UniProtKB-KW"/>
</dbReference>
<evidence type="ECO:0000256" key="5">
    <source>
        <dbReference type="ARBA" id="ARBA00022741"/>
    </source>
</evidence>
<dbReference type="CDD" id="cd18800">
    <property type="entry name" value="SF2_C_EcoR124I-like"/>
    <property type="match status" value="1"/>
</dbReference>
<evidence type="ECO:0000256" key="4">
    <source>
        <dbReference type="ARBA" id="ARBA00022722"/>
    </source>
</evidence>
<dbReference type="PANTHER" id="PTHR30195:SF15">
    <property type="entry name" value="TYPE I RESTRICTION ENZYME HINDI ENDONUCLEASE SUBUNIT"/>
    <property type="match status" value="1"/>
</dbReference>